<evidence type="ECO:0000256" key="4">
    <source>
        <dbReference type="RuleBase" id="RU364104"/>
    </source>
</evidence>
<keyword evidence="4" id="KW-0472">Membrane</keyword>
<keyword evidence="7" id="KW-1185">Reference proteome</keyword>
<comment type="similarity">
    <text evidence="1 4">Belongs to the CMC family.</text>
</comment>
<dbReference type="Proteomes" id="UP000224854">
    <property type="component" value="Unassembled WGS sequence"/>
</dbReference>
<evidence type="ECO:0000313" key="6">
    <source>
        <dbReference type="EMBL" id="PHH75362.1"/>
    </source>
</evidence>
<accession>A0A2C5Z6L5</accession>
<evidence type="ECO:0000313" key="7">
    <source>
        <dbReference type="Proteomes" id="UP000224854"/>
    </source>
</evidence>
<proteinExistence type="inferred from homology"/>
<feature type="compositionally biased region" description="Basic and acidic residues" evidence="5">
    <location>
        <begin position="67"/>
        <end position="78"/>
    </location>
</feature>
<comment type="function">
    <text evidence="4">Required for mitochondrial cytochrome c oxidase (COX) assembly and respiration.</text>
</comment>
<sequence>MHPHLHNKNALACRDVIAALDECHSRGFLHKATGGCNDLKIKVNQCLRQERTKSQAENRAMAKAKRDRMEKEWKDLGI</sequence>
<name>A0A2C5Z6L5_9HYPO</name>
<dbReference type="PANTHER" id="PTHR22977:SF1">
    <property type="entry name" value="COX ASSEMBLY MITOCHONDRIAL PROTEIN 2 HOMOLOG"/>
    <property type="match status" value="1"/>
</dbReference>
<evidence type="ECO:0000256" key="1">
    <source>
        <dbReference type="ARBA" id="ARBA00007347"/>
    </source>
</evidence>
<dbReference type="PANTHER" id="PTHR22977">
    <property type="entry name" value="COX ASSEMBLY MITOCHONDRIAL PROTEIN"/>
    <property type="match status" value="1"/>
</dbReference>
<reference evidence="6 7" key="1">
    <citation type="submission" date="2017-06" db="EMBL/GenBank/DDBJ databases">
        <title>Ant-infecting Ophiocordyceps genomes reveal a high diversity of potential behavioral manipulation genes and a possible major role for enterotoxins.</title>
        <authorList>
            <person name="De Bekker C."/>
            <person name="Evans H.C."/>
            <person name="Brachmann A."/>
            <person name="Hughes D.P."/>
        </authorList>
    </citation>
    <scope>NUCLEOTIDE SEQUENCE [LARGE SCALE GENOMIC DNA]</scope>
    <source>
        <strain evidence="6 7">1348a</strain>
    </source>
</reference>
<comment type="caution">
    <text evidence="6">The sequence shown here is derived from an EMBL/GenBank/DDBJ whole genome shotgun (WGS) entry which is preliminary data.</text>
</comment>
<feature type="region of interest" description="Disordered" evidence="5">
    <location>
        <begin position="51"/>
        <end position="78"/>
    </location>
</feature>
<dbReference type="AlphaFoldDB" id="A0A2C5Z6L5"/>
<dbReference type="EMBL" id="NJEU01000376">
    <property type="protein sequence ID" value="PHH75362.1"/>
    <property type="molecule type" value="Genomic_DNA"/>
</dbReference>
<protein>
    <recommendedName>
        <fullName evidence="4">COX assembly mitochondrial protein</fullName>
    </recommendedName>
</protein>
<comment type="subcellular location">
    <subcellularLocation>
        <location evidence="4">Mitochondrion inner membrane</location>
    </subcellularLocation>
</comment>
<keyword evidence="2 4" id="KW-0496">Mitochondrion</keyword>
<dbReference type="GO" id="GO:0005743">
    <property type="term" value="C:mitochondrial inner membrane"/>
    <property type="evidence" value="ECO:0007669"/>
    <property type="project" value="UniProtKB-SubCell"/>
</dbReference>
<dbReference type="Pfam" id="PF08583">
    <property type="entry name" value="Cmc1"/>
    <property type="match status" value="1"/>
</dbReference>
<keyword evidence="3" id="KW-1015">Disulfide bond</keyword>
<keyword evidence="4" id="KW-0999">Mitochondrion inner membrane</keyword>
<evidence type="ECO:0000256" key="2">
    <source>
        <dbReference type="ARBA" id="ARBA00023128"/>
    </source>
</evidence>
<gene>
    <name evidence="6" type="ORF">CDD82_4473</name>
</gene>
<keyword evidence="4" id="KW-0143">Chaperone</keyword>
<evidence type="ECO:0000256" key="3">
    <source>
        <dbReference type="ARBA" id="ARBA00023157"/>
    </source>
</evidence>
<dbReference type="InterPro" id="IPR013892">
    <property type="entry name" value="Cyt_c_biogenesis_Cmc1-like"/>
</dbReference>
<dbReference type="OrthoDB" id="532630at2759"/>
<evidence type="ECO:0000256" key="5">
    <source>
        <dbReference type="SAM" id="MobiDB-lite"/>
    </source>
</evidence>
<organism evidence="6 7">
    <name type="scientific">Ophiocordyceps australis</name>
    <dbReference type="NCBI Taxonomy" id="1399860"/>
    <lineage>
        <taxon>Eukaryota</taxon>
        <taxon>Fungi</taxon>
        <taxon>Dikarya</taxon>
        <taxon>Ascomycota</taxon>
        <taxon>Pezizomycotina</taxon>
        <taxon>Sordariomycetes</taxon>
        <taxon>Hypocreomycetidae</taxon>
        <taxon>Hypocreales</taxon>
        <taxon>Ophiocordycipitaceae</taxon>
        <taxon>Ophiocordyceps</taxon>
    </lineage>
</organism>